<feature type="compositionally biased region" description="Basic and acidic residues" evidence="5">
    <location>
        <begin position="570"/>
        <end position="584"/>
    </location>
</feature>
<feature type="compositionally biased region" description="Basic and acidic residues" evidence="5">
    <location>
        <begin position="2257"/>
        <end position="2279"/>
    </location>
</feature>
<dbReference type="Pfam" id="PF16134">
    <property type="entry name" value="THOC2_N"/>
    <property type="match status" value="1"/>
</dbReference>
<evidence type="ECO:0000313" key="10">
    <source>
        <dbReference type="Proteomes" id="UP000770015"/>
    </source>
</evidence>
<dbReference type="GO" id="GO:0003729">
    <property type="term" value="F:mRNA binding"/>
    <property type="evidence" value="ECO:0007669"/>
    <property type="project" value="TreeGrafter"/>
</dbReference>
<feature type="region of interest" description="Disordered" evidence="5">
    <location>
        <begin position="1511"/>
        <end position="2331"/>
    </location>
</feature>
<feature type="compositionally biased region" description="Basic and acidic residues" evidence="5">
    <location>
        <begin position="1693"/>
        <end position="1711"/>
    </location>
</feature>
<sequence length="2331" mass="257965">MPPKRKRQERTHEPGRPSPHRPTDTPMAQRDYNMDSPSRGGRGGGRGGRRNDRRESYQNQNHNQNQNNQPANNFQPPPSPAVARPPPVAAQPAPTPQQTAATAAAAAAASLPSPTPSYYSYDILTDDKISTWADSAKKVAEHGAQSREDVDIVELSNLFQEFIQSIVDNRLDPTAAGLCVRDIIGPDSTEIIKDSYSFEPHKLFLDTLSTVVEELMEQPSDADAAKLRAFLMASGISTQLMRQILDTPLLQKLSLIRDTFARAAIRSATNLLYRQANYNLLREESEGYSKLLTELFMSFTDVSSSEIPTTEEAEAAFERIKALIGTFDIDVGRVLDVALDVYATSVVKASKFFVKLLRVSSWWPRTHAPCNAVFAGGLPQWAVPGDIELDDETTAELKRQRDVQFWDRARERQIQAWFELGGRQVTDEDLSDANFLKSATAEEAEAARIWMEVTKTLPPQGNRVAAQLLGFKLRFYASDFRDDEVLPANLLYLAALLIKIGFISIVDLYPHLWPYDSEMEEFKTDKMKEVEAEERKKRGGGQPNALLSAGALPDDPVPGMPTSRLPTKPSGEKPAAEAAKEKPVNKPMEQKGALVTSLLTIGAIPEALFMLGLWPWLIEAFPEISDRINRILEFSIEKIYQESRPTPTGTTNNLAKKIPDVDQSGVPKGSIRLSELPTRKAMRWPYPDGRQGTGDQPYRFFWDDWADNVPVCQNLDDLLALCNTLLKISGANIGKSPKLLAKLLAIGRKSLGSDKSQENLDRWQDLLTRFLVPALSATEASVASSDSIWSLLKLYPIASRFAIYAEWFEGATSRQPAIKTFFARTKAATLGVMKRISNKNLSDSAKTLAKTSHSSPGIVCKVALEQISSYANLTDAMVECAKYFTELSKDVLIWSLLGALGSNQRSRTQASYILSVSAWLQALSGFTGKVFKRYTDLDVTPILKYVNDQLFHGQSTDLIILTELTLSMGGIVKMIDISDDQVNAMSGLTLLQRYTLQSMRDNRFNSTVSSKRLMQALVDSKLAGRLLINIAQFRQSASFRLADDGAHIKFLSTMMDNSHQILIQYLDLLRTNMEPEEFDKVVPSISQMMVDFGLDASLAFMIGRESLAVHIFSKAAPSKPKIIADKEGDVAMGDAAVAEETSTPQEDSQATQKDDSPNAASGLIDVVQPVIDSIIATTPAAIWTKMSAEFFVVFWALQLRDIQVPWKSYQTAQERCMQLWRELSKDRSDSTRQGIAAKEVKKAKTLADSKLFMEECQEHKGRTAKAKIHITRRFSDWFSGSVEKLNGASDAIIEQCLFPRLVISKIDCEYSYSLIKLLHEWSCPNFRLRVLFDRLFNANRLRVMLFTCTVGEAELLGRFFHHILRDLAAWHEDRTLYEKEAIAKTAANPHGRLGFGDKFDAEGKATSHIQHEDFRGILFGWHKSLNVALKACLTGTEWMHIRNAISFITAVHEFFPAIDFMGEQLYSQFDAMAKREEHSREDLSTLCNGVLSVLARRKSKWVRIQAFRNTSGKDAKNDGSQLRPNAPAFQPKTGEAEDGEVKDGAKNKSGASAPTSHNGVKSLPPRVPARDKASLPHNTNSGPSTARPSPAPPSNMPSRHATPAGGPQGRATNKPPPAGLPARPPGPIPDVHQGRFGAPQQPERRDREPRDTRSGREPREPRGAEPVRQERGRDFSHPDRRLPDAPPGGPGRLNDRERSARPEPQAPRRDNSVPARETPASTDRNKPARGRTPEAGRGPREAPTQSAPTSVPAAKGEEPPMNPARAALFNDGPPPRESRPPRDDRPERPERPDRSGHRDRKRPGDQDTPNTVNPDRAAQLQDSGSRPPREDARDRMGARTGSPARGRRQDIHDVPRDDFRGQHPDRRPYPRDARGEGQQPSHPRGPERDDRAPVESTRDAFLNRDDHSRSRQDDSYGRLNPIQSVLSETPNNAPSGPRGRGAGRGGRNNVNTPPPPPRFPGHNDNPNTVAIEERQPPTGPGGRGRPHHNQGPMSTPMSADRPPHQTPSSAGPPGPQDTPSVGVHPSRMAQINGPSPAGGQGPRAQHHHNTPDRAPPGPALREQQGGYQSSSQNLPMAPPTGPGGSERSSRPRRQLDGINTILEGGTAGNRNRRSIANSDAQVLTGGSPVTTPAHEKTNPMPSERTTSNGGESHSRGDRDRSHRDRERGERSGRSSRRHSQDRGARDRERSPREGKEHRDRRSEHSGAAREGAREERDRDSSRRSSAREPSGSTSSRPEPRVDPRANAMQAAGMDPMGPREPRTRHSDRGGEAAGRHEEWGGSMRGGRNNGHRDGSQRQGDGRLEPQRDDRSRKRRSDDASGFQPDNKRPRH</sequence>
<proteinExistence type="inferred from homology"/>
<dbReference type="InterPro" id="IPR021418">
    <property type="entry name" value="THO_THOC2_C"/>
</dbReference>
<evidence type="ECO:0000313" key="9">
    <source>
        <dbReference type="EMBL" id="KAH6685719.1"/>
    </source>
</evidence>
<feature type="domain" description="THO complex subunitTHOC2 C-terminal" evidence="6">
    <location>
        <begin position="1183"/>
        <end position="1493"/>
    </location>
</feature>
<keyword evidence="10" id="KW-1185">Reference proteome</keyword>
<evidence type="ECO:0000256" key="3">
    <source>
        <dbReference type="ARBA" id="ARBA00019596"/>
    </source>
</evidence>
<feature type="compositionally biased region" description="Polar residues" evidence="5">
    <location>
        <begin position="1549"/>
        <end position="1559"/>
    </location>
</feature>
<dbReference type="InterPro" id="IPR021726">
    <property type="entry name" value="THO_THOC2_N"/>
</dbReference>
<evidence type="ECO:0000259" key="7">
    <source>
        <dbReference type="Pfam" id="PF11732"/>
    </source>
</evidence>
<feature type="compositionally biased region" description="Polar residues" evidence="5">
    <location>
        <begin position="2139"/>
        <end position="2148"/>
    </location>
</feature>
<evidence type="ECO:0000256" key="1">
    <source>
        <dbReference type="ARBA" id="ARBA00004123"/>
    </source>
</evidence>
<dbReference type="PANTHER" id="PTHR21597">
    <property type="entry name" value="THO2 PROTEIN"/>
    <property type="match status" value="1"/>
</dbReference>
<evidence type="ECO:0000256" key="2">
    <source>
        <dbReference type="ARBA" id="ARBA00007857"/>
    </source>
</evidence>
<dbReference type="InterPro" id="IPR040007">
    <property type="entry name" value="Tho2"/>
</dbReference>
<evidence type="ECO:0000259" key="6">
    <source>
        <dbReference type="Pfam" id="PF11262"/>
    </source>
</evidence>
<comment type="caution">
    <text evidence="9">The sequence shown here is derived from an EMBL/GenBank/DDBJ whole genome shotgun (WGS) entry which is preliminary data.</text>
</comment>
<protein>
    <recommendedName>
        <fullName evidence="3">THO complex subunit 2</fullName>
    </recommendedName>
</protein>
<gene>
    <name evidence="9" type="ORF">F5X68DRAFT_209216</name>
</gene>
<dbReference type="GO" id="GO:0006397">
    <property type="term" value="P:mRNA processing"/>
    <property type="evidence" value="ECO:0007669"/>
    <property type="project" value="InterPro"/>
</dbReference>
<feature type="region of interest" description="Disordered" evidence="5">
    <location>
        <begin position="1"/>
        <end position="112"/>
    </location>
</feature>
<dbReference type="GO" id="GO:0006406">
    <property type="term" value="P:mRNA export from nucleus"/>
    <property type="evidence" value="ECO:0007669"/>
    <property type="project" value="InterPro"/>
</dbReference>
<evidence type="ECO:0000256" key="4">
    <source>
        <dbReference type="ARBA" id="ARBA00023242"/>
    </source>
</evidence>
<accession>A0A9P8V9Y7</accession>
<evidence type="ECO:0000259" key="8">
    <source>
        <dbReference type="Pfam" id="PF16134"/>
    </source>
</evidence>
<feature type="compositionally biased region" description="Basic and acidic residues" evidence="5">
    <location>
        <begin position="1642"/>
        <end position="1683"/>
    </location>
</feature>
<dbReference type="InterPro" id="IPR032302">
    <property type="entry name" value="THOC2_N"/>
</dbReference>
<feature type="compositionally biased region" description="Low complexity" evidence="5">
    <location>
        <begin position="96"/>
        <end position="112"/>
    </location>
</feature>
<feature type="region of interest" description="Disordered" evidence="5">
    <location>
        <begin position="1137"/>
        <end position="1159"/>
    </location>
</feature>
<feature type="compositionally biased region" description="Polar residues" evidence="5">
    <location>
        <begin position="2065"/>
        <end position="2074"/>
    </location>
</feature>
<feature type="compositionally biased region" description="Pro residues" evidence="5">
    <location>
        <begin position="75"/>
        <end position="95"/>
    </location>
</feature>
<feature type="compositionally biased region" description="Basic and acidic residues" evidence="5">
    <location>
        <begin position="1827"/>
        <end position="1837"/>
    </location>
</feature>
<feature type="domain" description="THO complex subunitTHOC2 N-terminal" evidence="7">
    <location>
        <begin position="848"/>
        <end position="924"/>
    </location>
</feature>
<comment type="similarity">
    <text evidence="2">Belongs to the THOC2 family.</text>
</comment>
<dbReference type="PANTHER" id="PTHR21597:SF0">
    <property type="entry name" value="THO COMPLEX SUBUNIT 2"/>
    <property type="match status" value="1"/>
</dbReference>
<feature type="compositionally biased region" description="Basic and acidic residues" evidence="5">
    <location>
        <begin position="2290"/>
        <end position="2318"/>
    </location>
</feature>
<dbReference type="OrthoDB" id="29024at2759"/>
<feature type="compositionally biased region" description="Polar residues" evidence="5">
    <location>
        <begin position="1140"/>
        <end position="1151"/>
    </location>
</feature>
<feature type="compositionally biased region" description="Polar residues" evidence="5">
    <location>
        <begin position="1921"/>
        <end position="1934"/>
    </location>
</feature>
<evidence type="ECO:0000256" key="5">
    <source>
        <dbReference type="SAM" id="MobiDB-lite"/>
    </source>
</evidence>
<feature type="compositionally biased region" description="Basic and acidic residues" evidence="5">
    <location>
        <begin position="2152"/>
        <end position="2226"/>
    </location>
</feature>
<feature type="domain" description="THO complex subunit 2 N-terminal" evidence="8">
    <location>
        <begin position="124"/>
        <end position="846"/>
    </location>
</feature>
<organism evidence="9 10">
    <name type="scientific">Plectosphaerella plurivora</name>
    <dbReference type="NCBI Taxonomy" id="936078"/>
    <lineage>
        <taxon>Eukaryota</taxon>
        <taxon>Fungi</taxon>
        <taxon>Dikarya</taxon>
        <taxon>Ascomycota</taxon>
        <taxon>Pezizomycotina</taxon>
        <taxon>Sordariomycetes</taxon>
        <taxon>Hypocreomycetidae</taxon>
        <taxon>Glomerellales</taxon>
        <taxon>Plectosphaerellaceae</taxon>
        <taxon>Plectosphaerella</taxon>
    </lineage>
</organism>
<dbReference type="EMBL" id="JAGSXJ010000014">
    <property type="protein sequence ID" value="KAH6685719.1"/>
    <property type="molecule type" value="Genomic_DNA"/>
</dbReference>
<dbReference type="Pfam" id="PF11262">
    <property type="entry name" value="Tho2"/>
    <property type="match status" value="1"/>
</dbReference>
<name>A0A9P8V9Y7_9PEZI</name>
<comment type="subcellular location">
    <subcellularLocation>
        <location evidence="1">Nucleus</location>
    </subcellularLocation>
</comment>
<feature type="compositionally biased region" description="Basic and acidic residues" evidence="5">
    <location>
        <begin position="1774"/>
        <end position="1796"/>
    </location>
</feature>
<keyword evidence="4" id="KW-0539">Nucleus</keyword>
<feature type="region of interest" description="Disordered" evidence="5">
    <location>
        <begin position="529"/>
        <end position="587"/>
    </location>
</feature>
<dbReference type="Pfam" id="PF11732">
    <property type="entry name" value="Thoc2"/>
    <property type="match status" value="1"/>
</dbReference>
<feature type="compositionally biased region" description="Basic and acidic residues" evidence="5">
    <location>
        <begin position="1884"/>
        <end position="1916"/>
    </location>
</feature>
<feature type="compositionally biased region" description="Pro residues" evidence="5">
    <location>
        <begin position="1614"/>
        <end position="1628"/>
    </location>
</feature>
<feature type="compositionally biased region" description="Low complexity" evidence="5">
    <location>
        <begin position="58"/>
        <end position="74"/>
    </location>
</feature>
<reference evidence="9" key="1">
    <citation type="journal article" date="2021" name="Nat. Commun.">
        <title>Genetic determinants of endophytism in the Arabidopsis root mycobiome.</title>
        <authorList>
            <person name="Mesny F."/>
            <person name="Miyauchi S."/>
            <person name="Thiergart T."/>
            <person name="Pickel B."/>
            <person name="Atanasova L."/>
            <person name="Karlsson M."/>
            <person name="Huettel B."/>
            <person name="Barry K.W."/>
            <person name="Haridas S."/>
            <person name="Chen C."/>
            <person name="Bauer D."/>
            <person name="Andreopoulos W."/>
            <person name="Pangilinan J."/>
            <person name="LaButti K."/>
            <person name="Riley R."/>
            <person name="Lipzen A."/>
            <person name="Clum A."/>
            <person name="Drula E."/>
            <person name="Henrissat B."/>
            <person name="Kohler A."/>
            <person name="Grigoriev I.V."/>
            <person name="Martin F.M."/>
            <person name="Hacquard S."/>
        </authorList>
    </citation>
    <scope>NUCLEOTIDE SEQUENCE</scope>
    <source>
        <strain evidence="9">MPI-SDFR-AT-0117</strain>
    </source>
</reference>
<dbReference type="GO" id="GO:0000445">
    <property type="term" value="C:THO complex part of transcription export complex"/>
    <property type="evidence" value="ECO:0007669"/>
    <property type="project" value="TreeGrafter"/>
</dbReference>
<feature type="compositionally biased region" description="Basic and acidic residues" evidence="5">
    <location>
        <begin position="1847"/>
        <end position="1875"/>
    </location>
</feature>
<feature type="compositionally biased region" description="Basic and acidic residues" evidence="5">
    <location>
        <begin position="1723"/>
        <end position="1740"/>
    </location>
</feature>
<dbReference type="Proteomes" id="UP000770015">
    <property type="component" value="Unassembled WGS sequence"/>
</dbReference>